<evidence type="ECO:0000313" key="3">
    <source>
        <dbReference type="Proteomes" id="UP001275315"/>
    </source>
</evidence>
<proteinExistence type="predicted"/>
<dbReference type="Proteomes" id="UP001275315">
    <property type="component" value="Unassembled WGS sequence"/>
</dbReference>
<dbReference type="Gene3D" id="3.30.310.10">
    <property type="entry name" value="TATA-Binding Protein"/>
    <property type="match status" value="1"/>
</dbReference>
<reference evidence="2 3" key="1">
    <citation type="submission" date="2023-10" db="EMBL/GenBank/DDBJ databases">
        <title>Virgibacillus soli CC-YMP-6 genome.</title>
        <authorList>
            <person name="Miliotis G."/>
            <person name="Sengupta P."/>
            <person name="Hameed A."/>
            <person name="Chuvochina M."/>
            <person name="Mcdonagh F."/>
            <person name="Simpson A.C."/>
            <person name="Singh N.K."/>
            <person name="Rekha P.D."/>
            <person name="Raman K."/>
            <person name="Hugenholtz P."/>
            <person name="Venkateswaran K."/>
        </authorList>
    </citation>
    <scope>NUCLEOTIDE SEQUENCE [LARGE SCALE GENOMIC DNA]</scope>
    <source>
        <strain evidence="2 3">CC-YMP-6</strain>
    </source>
</reference>
<dbReference type="InterPro" id="IPR024568">
    <property type="entry name" value="RNase_HIII_N"/>
</dbReference>
<protein>
    <submittedName>
        <fullName evidence="2">DUF3378 domain-containing protein</fullName>
    </submittedName>
</protein>
<keyword evidence="3" id="KW-1185">Reference proteome</keyword>
<sequence length="117" mass="13246">MSQQVLVFSNDTIQTMKQYYHHALIDIPQGAVFRAKTNFAVITAYRSGKVLFQGSAPEKEVEKWDKSASTSIPSSNRGNIKVQRQNQHIIHHHHISSVVPISVLMKRARVITLDPLQ</sequence>
<comment type="caution">
    <text evidence="2">The sequence shown here is derived from an EMBL/GenBank/DDBJ whole genome shotgun (WGS) entry which is preliminary data.</text>
</comment>
<dbReference type="RefSeq" id="WP_320379334.1">
    <property type="nucleotide sequence ID" value="NZ_JAWDIQ010000001.1"/>
</dbReference>
<gene>
    <name evidence="2" type="ORF">RWD45_08690</name>
</gene>
<dbReference type="EMBL" id="JAWDIQ010000001">
    <property type="protein sequence ID" value="MDY0408616.1"/>
    <property type="molecule type" value="Genomic_DNA"/>
</dbReference>
<organism evidence="2 3">
    <name type="scientific">Paracerasibacillus soli</name>
    <dbReference type="NCBI Taxonomy" id="480284"/>
    <lineage>
        <taxon>Bacteria</taxon>
        <taxon>Bacillati</taxon>
        <taxon>Bacillota</taxon>
        <taxon>Bacilli</taxon>
        <taxon>Bacillales</taxon>
        <taxon>Bacillaceae</taxon>
        <taxon>Paracerasibacillus</taxon>
    </lineage>
</organism>
<evidence type="ECO:0000259" key="1">
    <source>
        <dbReference type="Pfam" id="PF11858"/>
    </source>
</evidence>
<dbReference type="CDD" id="cd14796">
    <property type="entry name" value="RNAse_HIII_N"/>
    <property type="match status" value="1"/>
</dbReference>
<dbReference type="InterPro" id="IPR012295">
    <property type="entry name" value="TBP_dom_sf"/>
</dbReference>
<accession>A0ABU5CQJ0</accession>
<dbReference type="Pfam" id="PF11858">
    <property type="entry name" value="DUF3378"/>
    <property type="match status" value="1"/>
</dbReference>
<evidence type="ECO:0000313" key="2">
    <source>
        <dbReference type="EMBL" id="MDY0408616.1"/>
    </source>
</evidence>
<name>A0ABU5CQJ0_9BACI</name>
<feature type="domain" description="Ribonuclease HIII N-terminal" evidence="1">
    <location>
        <begin position="3"/>
        <end position="72"/>
    </location>
</feature>